<evidence type="ECO:0000313" key="1">
    <source>
        <dbReference type="EMBL" id="BAT73907.1"/>
    </source>
</evidence>
<protein>
    <submittedName>
        <fullName evidence="1">Uncharacterized protein</fullName>
    </submittedName>
</protein>
<dbReference type="EMBL" id="AP015034">
    <property type="protein sequence ID" value="BAT73907.1"/>
    <property type="molecule type" value="Genomic_DNA"/>
</dbReference>
<sequence length="104" mass="11881">MVRFRTQLRNNWSNLPDPIERRKGVTEGTTGSLITVEKLYFFSNFQDAASISDFLNFDGKVMHFMDYSNLDNETAAVLIKGKRITVIGSPIDLAAECAKWNRIY</sequence>
<evidence type="ECO:0000313" key="2">
    <source>
        <dbReference type="Proteomes" id="UP000291084"/>
    </source>
</evidence>
<name>A0A0S3R001_PHAAN</name>
<dbReference type="AlphaFoldDB" id="A0A0S3R001"/>
<dbReference type="Proteomes" id="UP000291084">
    <property type="component" value="Chromosome 1"/>
</dbReference>
<gene>
    <name evidence="1" type="primary">Vigan.01G147000</name>
    <name evidence="1" type="ORF">VIGAN_01147000</name>
</gene>
<keyword evidence="2" id="KW-1185">Reference proteome</keyword>
<accession>A0A0S3R001</accession>
<proteinExistence type="predicted"/>
<reference evidence="1 2" key="1">
    <citation type="journal article" date="2015" name="Sci. Rep.">
        <title>The power of single molecule real-time sequencing technology in the de novo assembly of a eukaryotic genome.</title>
        <authorList>
            <person name="Sakai H."/>
            <person name="Naito K."/>
            <person name="Ogiso-Tanaka E."/>
            <person name="Takahashi Y."/>
            <person name="Iseki K."/>
            <person name="Muto C."/>
            <person name="Satou K."/>
            <person name="Teruya K."/>
            <person name="Shiroma A."/>
            <person name="Shimoji M."/>
            <person name="Hirano T."/>
            <person name="Itoh T."/>
            <person name="Kaga A."/>
            <person name="Tomooka N."/>
        </authorList>
    </citation>
    <scope>NUCLEOTIDE SEQUENCE [LARGE SCALE GENOMIC DNA]</scope>
    <source>
        <strain evidence="2">cv. Shumari</strain>
    </source>
</reference>
<organism evidence="1 2">
    <name type="scientific">Vigna angularis var. angularis</name>
    <dbReference type="NCBI Taxonomy" id="157739"/>
    <lineage>
        <taxon>Eukaryota</taxon>
        <taxon>Viridiplantae</taxon>
        <taxon>Streptophyta</taxon>
        <taxon>Embryophyta</taxon>
        <taxon>Tracheophyta</taxon>
        <taxon>Spermatophyta</taxon>
        <taxon>Magnoliopsida</taxon>
        <taxon>eudicotyledons</taxon>
        <taxon>Gunneridae</taxon>
        <taxon>Pentapetalae</taxon>
        <taxon>rosids</taxon>
        <taxon>fabids</taxon>
        <taxon>Fabales</taxon>
        <taxon>Fabaceae</taxon>
        <taxon>Papilionoideae</taxon>
        <taxon>50 kb inversion clade</taxon>
        <taxon>NPAAA clade</taxon>
        <taxon>indigoferoid/millettioid clade</taxon>
        <taxon>Phaseoleae</taxon>
        <taxon>Vigna</taxon>
    </lineage>
</organism>